<dbReference type="NCBIfam" id="TIGR02037">
    <property type="entry name" value="degP_htrA_DO"/>
    <property type="match status" value="1"/>
</dbReference>
<dbReference type="EMBL" id="VHLH01000002">
    <property type="protein sequence ID" value="TPW31947.1"/>
    <property type="molecule type" value="Genomic_DNA"/>
</dbReference>
<dbReference type="GO" id="GO:0042597">
    <property type="term" value="C:periplasmic space"/>
    <property type="evidence" value="ECO:0007669"/>
    <property type="project" value="UniProtKB-SubCell"/>
</dbReference>
<dbReference type="SMART" id="SM00228">
    <property type="entry name" value="PDZ"/>
    <property type="match status" value="2"/>
</dbReference>
<keyword evidence="6 19" id="KW-0645">Protease</keyword>
<keyword evidence="11" id="KW-0720">Serine protease</keyword>
<dbReference type="EC" id="3.4.21.107" evidence="4"/>
<proteinExistence type="inferred from homology"/>
<dbReference type="SUPFAM" id="SSF50494">
    <property type="entry name" value="Trypsin-like serine proteases"/>
    <property type="match status" value="1"/>
</dbReference>
<dbReference type="InterPro" id="IPR011782">
    <property type="entry name" value="Pept_S1C_Do"/>
</dbReference>
<dbReference type="OrthoDB" id="9758917at2"/>
<evidence type="ECO:0000256" key="1">
    <source>
        <dbReference type="ARBA" id="ARBA00001772"/>
    </source>
</evidence>
<evidence type="ECO:0000256" key="10">
    <source>
        <dbReference type="ARBA" id="ARBA00022801"/>
    </source>
</evidence>
<dbReference type="GO" id="GO:0004252">
    <property type="term" value="F:serine-type endopeptidase activity"/>
    <property type="evidence" value="ECO:0007669"/>
    <property type="project" value="InterPro"/>
</dbReference>
<feature type="active site" description="Charge relay system" evidence="14">
    <location>
        <position position="159"/>
    </location>
</feature>
<evidence type="ECO:0000256" key="11">
    <source>
        <dbReference type="ARBA" id="ARBA00022825"/>
    </source>
</evidence>
<feature type="signal peptide" evidence="17">
    <location>
        <begin position="1"/>
        <end position="38"/>
    </location>
</feature>
<keyword evidence="9" id="KW-0574">Periplasm</keyword>
<keyword evidence="10" id="KW-0378">Hydrolase</keyword>
<dbReference type="Gene3D" id="2.30.42.10">
    <property type="match status" value="2"/>
</dbReference>
<evidence type="ECO:0000313" key="19">
    <source>
        <dbReference type="EMBL" id="TPW31947.1"/>
    </source>
</evidence>
<dbReference type="PANTHER" id="PTHR22939">
    <property type="entry name" value="SERINE PROTEASE FAMILY S1C HTRA-RELATED"/>
    <property type="match status" value="1"/>
</dbReference>
<comment type="catalytic activity">
    <reaction evidence="1">
        <text>Acts on substrates that are at least partially unfolded. The cleavage site P1 residue is normally between a pair of hydrophobic residues, such as Val-|-Val.</text>
        <dbReference type="EC" id="3.4.21.107"/>
    </reaction>
</comment>
<feature type="domain" description="PDZ" evidence="18">
    <location>
        <begin position="413"/>
        <end position="520"/>
    </location>
</feature>
<feature type="region of interest" description="Disordered" evidence="16">
    <location>
        <begin position="34"/>
        <end position="57"/>
    </location>
</feature>
<evidence type="ECO:0000256" key="6">
    <source>
        <dbReference type="ARBA" id="ARBA00022670"/>
    </source>
</evidence>
<protein>
    <recommendedName>
        <fullName evidence="5">Probable periplasmic serine endoprotease DegP-like</fullName>
        <ecNumber evidence="4">3.4.21.107</ecNumber>
    </recommendedName>
    <alternativeName>
        <fullName evidence="13">Protease Do</fullName>
    </alternativeName>
</protein>
<keyword evidence="20" id="KW-1185">Reference proteome</keyword>
<dbReference type="AlphaFoldDB" id="A0A506UH16"/>
<dbReference type="InterPro" id="IPR001478">
    <property type="entry name" value="PDZ"/>
</dbReference>
<gene>
    <name evidence="19" type="ORF">FJU11_01790</name>
</gene>
<feature type="binding site" evidence="15">
    <location>
        <position position="189"/>
    </location>
    <ligand>
        <name>substrate</name>
    </ligand>
</feature>
<feature type="binding site" evidence="15">
    <location>
        <begin position="261"/>
        <end position="263"/>
    </location>
    <ligand>
        <name>substrate</name>
    </ligand>
</feature>
<accession>A0A506UH16</accession>
<comment type="subcellular location">
    <subcellularLocation>
        <location evidence="2">Periplasm</location>
    </subcellularLocation>
</comment>
<dbReference type="Pfam" id="PF13180">
    <property type="entry name" value="PDZ_2"/>
    <property type="match status" value="1"/>
</dbReference>
<comment type="caution">
    <text evidence="19">The sequence shown here is derived from an EMBL/GenBank/DDBJ whole genome shotgun (WGS) entry which is preliminary data.</text>
</comment>
<dbReference type="FunFam" id="2.40.10.120:FF:000007">
    <property type="entry name" value="Periplasmic serine endoprotease DegP-like"/>
    <property type="match status" value="1"/>
</dbReference>
<evidence type="ECO:0000256" key="4">
    <source>
        <dbReference type="ARBA" id="ARBA00013035"/>
    </source>
</evidence>
<dbReference type="Proteomes" id="UP000320314">
    <property type="component" value="Unassembled WGS sequence"/>
</dbReference>
<dbReference type="RefSeq" id="WP_141165304.1">
    <property type="nucleotide sequence ID" value="NZ_VHLH01000002.1"/>
</dbReference>
<evidence type="ECO:0000256" key="7">
    <source>
        <dbReference type="ARBA" id="ARBA00022729"/>
    </source>
</evidence>
<dbReference type="PROSITE" id="PS50106">
    <property type="entry name" value="PDZ"/>
    <property type="match status" value="2"/>
</dbReference>
<evidence type="ECO:0000256" key="14">
    <source>
        <dbReference type="PIRSR" id="PIRSR611782-1"/>
    </source>
</evidence>
<feature type="active site" description="Charge relay system" evidence="14">
    <location>
        <position position="263"/>
    </location>
</feature>
<dbReference type="SUPFAM" id="SSF50156">
    <property type="entry name" value="PDZ domain-like"/>
    <property type="match status" value="2"/>
</dbReference>
<dbReference type="PANTHER" id="PTHR22939:SF130">
    <property type="entry name" value="PERIPLASMIC SERINE ENDOPROTEASE DEGP-LIKE-RELATED"/>
    <property type="match status" value="1"/>
</dbReference>
<comment type="similarity">
    <text evidence="3">Belongs to the peptidase S1C family.</text>
</comment>
<feature type="region of interest" description="Disordered" evidence="16">
    <location>
        <begin position="80"/>
        <end position="139"/>
    </location>
</feature>
<organism evidence="19 20">
    <name type="scientific">Pararhizobium mangrovi</name>
    <dbReference type="NCBI Taxonomy" id="2590452"/>
    <lineage>
        <taxon>Bacteria</taxon>
        <taxon>Pseudomonadati</taxon>
        <taxon>Pseudomonadota</taxon>
        <taxon>Alphaproteobacteria</taxon>
        <taxon>Hyphomicrobiales</taxon>
        <taxon>Rhizobiaceae</taxon>
        <taxon>Rhizobium/Agrobacterium group</taxon>
        <taxon>Pararhizobium</taxon>
    </lineage>
</organism>
<evidence type="ECO:0000256" key="3">
    <source>
        <dbReference type="ARBA" id="ARBA00010541"/>
    </source>
</evidence>
<name>A0A506UH16_9HYPH</name>
<evidence type="ECO:0000256" key="2">
    <source>
        <dbReference type="ARBA" id="ARBA00004418"/>
    </source>
</evidence>
<dbReference type="Pfam" id="PF00595">
    <property type="entry name" value="PDZ"/>
    <property type="match status" value="1"/>
</dbReference>
<dbReference type="Pfam" id="PF13365">
    <property type="entry name" value="Trypsin_2"/>
    <property type="match status" value="1"/>
</dbReference>
<keyword evidence="7 17" id="KW-0732">Signal</keyword>
<feature type="compositionally biased region" description="Low complexity" evidence="16">
    <location>
        <begin position="117"/>
        <end position="130"/>
    </location>
</feature>
<evidence type="ECO:0000256" key="17">
    <source>
        <dbReference type="SAM" id="SignalP"/>
    </source>
</evidence>
<dbReference type="PRINTS" id="PR00834">
    <property type="entry name" value="PROTEASES2C"/>
</dbReference>
<feature type="binding site" evidence="15">
    <location>
        <position position="80"/>
    </location>
    <ligand>
        <name>substrate</name>
    </ligand>
</feature>
<evidence type="ECO:0000313" key="20">
    <source>
        <dbReference type="Proteomes" id="UP000320314"/>
    </source>
</evidence>
<feature type="binding site" evidence="15">
    <location>
        <position position="159"/>
    </location>
    <ligand>
        <name>substrate</name>
    </ligand>
</feature>
<dbReference type="GO" id="GO:0006508">
    <property type="term" value="P:proteolysis"/>
    <property type="evidence" value="ECO:0007669"/>
    <property type="project" value="UniProtKB-KW"/>
</dbReference>
<reference evidence="19 20" key="1">
    <citation type="submission" date="2019-06" db="EMBL/GenBank/DDBJ databases">
        <authorList>
            <person name="Li M."/>
        </authorList>
    </citation>
    <scope>NUCLEOTIDE SEQUENCE [LARGE SCALE GENOMIC DNA]</scope>
    <source>
        <strain evidence="19 20">BGMRC6574</strain>
    </source>
</reference>
<dbReference type="InterPro" id="IPR036034">
    <property type="entry name" value="PDZ_sf"/>
</dbReference>
<keyword evidence="8" id="KW-0677">Repeat</keyword>
<feature type="chain" id="PRO_5038378475" description="Probable periplasmic serine endoprotease DegP-like" evidence="17">
    <location>
        <begin position="39"/>
        <end position="533"/>
    </location>
</feature>
<evidence type="ECO:0000256" key="15">
    <source>
        <dbReference type="PIRSR" id="PIRSR611782-2"/>
    </source>
</evidence>
<evidence type="ECO:0000256" key="5">
    <source>
        <dbReference type="ARBA" id="ARBA00013958"/>
    </source>
</evidence>
<evidence type="ECO:0000256" key="9">
    <source>
        <dbReference type="ARBA" id="ARBA00022764"/>
    </source>
</evidence>
<dbReference type="Gene3D" id="2.40.10.120">
    <property type="match status" value="1"/>
</dbReference>
<evidence type="ECO:0000256" key="12">
    <source>
        <dbReference type="ARBA" id="ARBA00023016"/>
    </source>
</evidence>
<feature type="active site" description="Charge relay system" evidence="14">
    <location>
        <position position="189"/>
    </location>
</feature>
<dbReference type="InterPro" id="IPR001940">
    <property type="entry name" value="Peptidase_S1C"/>
</dbReference>
<dbReference type="CDD" id="cd10839">
    <property type="entry name" value="cpPDZ1_DegP-like"/>
    <property type="match status" value="1"/>
</dbReference>
<evidence type="ECO:0000256" key="13">
    <source>
        <dbReference type="ARBA" id="ARBA00032850"/>
    </source>
</evidence>
<feature type="domain" description="PDZ" evidence="18">
    <location>
        <begin position="307"/>
        <end position="373"/>
    </location>
</feature>
<keyword evidence="12" id="KW-0346">Stress response</keyword>
<evidence type="ECO:0000256" key="8">
    <source>
        <dbReference type="ARBA" id="ARBA00022737"/>
    </source>
</evidence>
<evidence type="ECO:0000256" key="16">
    <source>
        <dbReference type="SAM" id="MobiDB-lite"/>
    </source>
</evidence>
<dbReference type="InterPro" id="IPR009003">
    <property type="entry name" value="Peptidase_S1_PA"/>
</dbReference>
<evidence type="ECO:0000259" key="18">
    <source>
        <dbReference type="PROSITE" id="PS50106"/>
    </source>
</evidence>
<sequence>MKTSKVTRRHKAFALAGVTAVALPLALTPVLSSGSAHAQTNTGNQATQSTQSNTANQAPVGSFAPIVAKVKPAVVTVTTEINGNNASDSDDDDDQDQGMTPFEPGSPMDRFFRQFFGENGPNGPNGRSGPMPQMPHGREEALGSGFIIDQNGTIVTNNHVVKNASSVEVTLDDGSQYKAKVLGTDEKTDLAVLKIDASKQLPTVQWDDSNHLKLGDPVLALGNPFGIGTTVTSGIISARGRDLHNGPYDDFLQVDAAINHGNSGGPLVDMNGKVVGINSAIYSPNGGNVGVGFAIPSNQASQIVSKLIKSGSIERGFIGVQIQPVTEDVANAIGLDKASGALVASVGDDSPAKKAGIKTGDVITKFQNKDISGPRDLARKVADVTPGQEASITVFRNGDTKQLSIDIAKYANNVEAMNSKSSEQPKPDQHGSAEVSSLGFSLANLTQERRQQYQIDSDEKGVVVSNVKDNGSADEHGLREGDVILSINQQSVDSANKASELIQKAKKSDRKSVLLLVDRGGQQTFIALPFDQA</sequence>